<dbReference type="PANTHER" id="PTHR48111">
    <property type="entry name" value="REGULATOR OF RPOS"/>
    <property type="match status" value="1"/>
</dbReference>
<reference evidence="8" key="1">
    <citation type="submission" date="2022-05" db="EMBL/GenBank/DDBJ databases">
        <authorList>
            <person name="Tuo L."/>
        </authorList>
    </citation>
    <scope>NUCLEOTIDE SEQUENCE</scope>
    <source>
        <strain evidence="8">BSK12Z-4</strain>
    </source>
</reference>
<dbReference type="GO" id="GO:0000156">
    <property type="term" value="F:phosphorelay response regulator activity"/>
    <property type="evidence" value="ECO:0007669"/>
    <property type="project" value="TreeGrafter"/>
</dbReference>
<keyword evidence="1 6" id="KW-0597">Phosphoprotein</keyword>
<dbReference type="AlphaFoldDB" id="A0A9X2D9T7"/>
<feature type="modified residue" description="4-aspartylphosphate" evidence="6">
    <location>
        <position position="52"/>
    </location>
</feature>
<keyword evidence="2" id="KW-0902">Two-component regulatory system</keyword>
<proteinExistence type="predicted"/>
<dbReference type="EMBL" id="JAMOIL010000025">
    <property type="protein sequence ID" value="MCM0621927.1"/>
    <property type="molecule type" value="Genomic_DNA"/>
</dbReference>
<organism evidence="8 9">
    <name type="scientific">Nocardioides bruguierae</name>
    <dbReference type="NCBI Taxonomy" id="2945102"/>
    <lineage>
        <taxon>Bacteria</taxon>
        <taxon>Bacillati</taxon>
        <taxon>Actinomycetota</taxon>
        <taxon>Actinomycetes</taxon>
        <taxon>Propionibacteriales</taxon>
        <taxon>Nocardioidaceae</taxon>
        <taxon>Nocardioides</taxon>
    </lineage>
</organism>
<dbReference type="Proteomes" id="UP001139485">
    <property type="component" value="Unassembled WGS sequence"/>
</dbReference>
<evidence type="ECO:0000256" key="4">
    <source>
        <dbReference type="ARBA" id="ARBA00023125"/>
    </source>
</evidence>
<sequence>MAVIVAVEDDPDVHQLLRLILENAGHEVHMATEALVGLDLVAEHGPGLAILDVSLPGGVDGVEACTRLRAHGAHADLPVLMLTARAREEDQRRGMAAGASDYLVKPFDIVELLGRVEKLLG</sequence>
<dbReference type="SMART" id="SM00448">
    <property type="entry name" value="REC"/>
    <property type="match status" value="1"/>
</dbReference>
<keyword evidence="5" id="KW-0804">Transcription</keyword>
<feature type="domain" description="Response regulatory" evidence="7">
    <location>
        <begin position="3"/>
        <end position="120"/>
    </location>
</feature>
<evidence type="ECO:0000313" key="8">
    <source>
        <dbReference type="EMBL" id="MCM0621927.1"/>
    </source>
</evidence>
<dbReference type="Gene3D" id="3.40.50.2300">
    <property type="match status" value="1"/>
</dbReference>
<evidence type="ECO:0000256" key="3">
    <source>
        <dbReference type="ARBA" id="ARBA00023015"/>
    </source>
</evidence>
<accession>A0A9X2D9T7</accession>
<evidence type="ECO:0000256" key="6">
    <source>
        <dbReference type="PROSITE-ProRule" id="PRU00169"/>
    </source>
</evidence>
<evidence type="ECO:0000256" key="1">
    <source>
        <dbReference type="ARBA" id="ARBA00022553"/>
    </source>
</evidence>
<name>A0A9X2D9T7_9ACTN</name>
<dbReference type="GO" id="GO:0006355">
    <property type="term" value="P:regulation of DNA-templated transcription"/>
    <property type="evidence" value="ECO:0007669"/>
    <property type="project" value="TreeGrafter"/>
</dbReference>
<dbReference type="Pfam" id="PF00072">
    <property type="entry name" value="Response_reg"/>
    <property type="match status" value="1"/>
</dbReference>
<keyword evidence="3" id="KW-0805">Transcription regulation</keyword>
<gene>
    <name evidence="8" type="ORF">M8330_16675</name>
</gene>
<dbReference type="PROSITE" id="PS50110">
    <property type="entry name" value="RESPONSE_REGULATORY"/>
    <property type="match status" value="1"/>
</dbReference>
<dbReference type="GO" id="GO:0032993">
    <property type="term" value="C:protein-DNA complex"/>
    <property type="evidence" value="ECO:0007669"/>
    <property type="project" value="TreeGrafter"/>
</dbReference>
<keyword evidence="4" id="KW-0238">DNA-binding</keyword>
<protein>
    <submittedName>
        <fullName evidence="8">Response regulator</fullName>
    </submittedName>
</protein>
<dbReference type="InterPro" id="IPR011006">
    <property type="entry name" value="CheY-like_superfamily"/>
</dbReference>
<evidence type="ECO:0000259" key="7">
    <source>
        <dbReference type="PROSITE" id="PS50110"/>
    </source>
</evidence>
<dbReference type="GO" id="GO:0005829">
    <property type="term" value="C:cytosol"/>
    <property type="evidence" value="ECO:0007669"/>
    <property type="project" value="TreeGrafter"/>
</dbReference>
<comment type="caution">
    <text evidence="8">The sequence shown here is derived from an EMBL/GenBank/DDBJ whole genome shotgun (WGS) entry which is preliminary data.</text>
</comment>
<evidence type="ECO:0000313" key="9">
    <source>
        <dbReference type="Proteomes" id="UP001139485"/>
    </source>
</evidence>
<dbReference type="PANTHER" id="PTHR48111:SF1">
    <property type="entry name" value="TWO-COMPONENT RESPONSE REGULATOR ORR33"/>
    <property type="match status" value="1"/>
</dbReference>
<dbReference type="RefSeq" id="WP_250828247.1">
    <property type="nucleotide sequence ID" value="NZ_JAMOIL010000025.1"/>
</dbReference>
<evidence type="ECO:0000256" key="2">
    <source>
        <dbReference type="ARBA" id="ARBA00023012"/>
    </source>
</evidence>
<keyword evidence="9" id="KW-1185">Reference proteome</keyword>
<dbReference type="SUPFAM" id="SSF52172">
    <property type="entry name" value="CheY-like"/>
    <property type="match status" value="1"/>
</dbReference>
<dbReference type="GO" id="GO:0000976">
    <property type="term" value="F:transcription cis-regulatory region binding"/>
    <property type="evidence" value="ECO:0007669"/>
    <property type="project" value="TreeGrafter"/>
</dbReference>
<dbReference type="InterPro" id="IPR039420">
    <property type="entry name" value="WalR-like"/>
</dbReference>
<dbReference type="InterPro" id="IPR001789">
    <property type="entry name" value="Sig_transdc_resp-reg_receiver"/>
</dbReference>
<evidence type="ECO:0000256" key="5">
    <source>
        <dbReference type="ARBA" id="ARBA00023163"/>
    </source>
</evidence>